<sequence>MWSLDDTVDYADAIELVIRGHRRARWHDDDIGVGHVFEDDLLGLLHTLPDHLRPRRLAAGLGQLHFRRGAHRRSIVSCLLPVSLDSVVKVELMEY</sequence>
<dbReference type="EMBL" id="GBRH01238448">
    <property type="protein sequence ID" value="JAD59447.1"/>
    <property type="molecule type" value="Transcribed_RNA"/>
</dbReference>
<proteinExistence type="predicted"/>
<accession>A0A0A9BJI2</accession>
<evidence type="ECO:0000313" key="1">
    <source>
        <dbReference type="EMBL" id="JAD59447.1"/>
    </source>
</evidence>
<protein>
    <submittedName>
        <fullName evidence="1">Sci1</fullName>
    </submittedName>
</protein>
<reference evidence="1" key="2">
    <citation type="journal article" date="2015" name="Data Brief">
        <title>Shoot transcriptome of the giant reed, Arundo donax.</title>
        <authorList>
            <person name="Barrero R.A."/>
            <person name="Guerrero F.D."/>
            <person name="Moolhuijzen P."/>
            <person name="Goolsby J.A."/>
            <person name="Tidwell J."/>
            <person name="Bellgard S.E."/>
            <person name="Bellgard M.I."/>
        </authorList>
    </citation>
    <scope>NUCLEOTIDE SEQUENCE</scope>
    <source>
        <tissue evidence="1">Shoot tissue taken approximately 20 cm above the soil surface</tissue>
    </source>
</reference>
<name>A0A0A9BJI2_ARUDO</name>
<organism evidence="1">
    <name type="scientific">Arundo donax</name>
    <name type="common">Giant reed</name>
    <name type="synonym">Donax arundinaceus</name>
    <dbReference type="NCBI Taxonomy" id="35708"/>
    <lineage>
        <taxon>Eukaryota</taxon>
        <taxon>Viridiplantae</taxon>
        <taxon>Streptophyta</taxon>
        <taxon>Embryophyta</taxon>
        <taxon>Tracheophyta</taxon>
        <taxon>Spermatophyta</taxon>
        <taxon>Magnoliopsida</taxon>
        <taxon>Liliopsida</taxon>
        <taxon>Poales</taxon>
        <taxon>Poaceae</taxon>
        <taxon>PACMAD clade</taxon>
        <taxon>Arundinoideae</taxon>
        <taxon>Arundineae</taxon>
        <taxon>Arundo</taxon>
    </lineage>
</organism>
<dbReference type="AlphaFoldDB" id="A0A0A9BJI2"/>
<reference evidence="1" key="1">
    <citation type="submission" date="2014-09" db="EMBL/GenBank/DDBJ databases">
        <authorList>
            <person name="Magalhaes I.L.F."/>
            <person name="Oliveira U."/>
            <person name="Santos F.R."/>
            <person name="Vidigal T.H.D.A."/>
            <person name="Brescovit A.D."/>
            <person name="Santos A.J."/>
        </authorList>
    </citation>
    <scope>NUCLEOTIDE SEQUENCE</scope>
    <source>
        <tissue evidence="1">Shoot tissue taken approximately 20 cm above the soil surface</tissue>
    </source>
</reference>